<reference evidence="1" key="1">
    <citation type="submission" date="2018-02" db="EMBL/GenBank/DDBJ databases">
        <title>Rhizophora mucronata_Transcriptome.</title>
        <authorList>
            <person name="Meera S.P."/>
            <person name="Sreeshan A."/>
            <person name="Augustine A."/>
        </authorList>
    </citation>
    <scope>NUCLEOTIDE SEQUENCE</scope>
    <source>
        <tissue evidence="1">Leaf</tissue>
    </source>
</reference>
<dbReference type="EMBL" id="GGEC01061501">
    <property type="protein sequence ID" value="MBX41985.1"/>
    <property type="molecule type" value="Transcribed_RNA"/>
</dbReference>
<protein>
    <submittedName>
        <fullName evidence="1">Uncharacterized protein</fullName>
    </submittedName>
</protein>
<evidence type="ECO:0000313" key="1">
    <source>
        <dbReference type="EMBL" id="MBX41985.1"/>
    </source>
</evidence>
<name>A0A2P2NHL1_RHIMU</name>
<accession>A0A2P2NHL1</accession>
<proteinExistence type="predicted"/>
<dbReference type="AlphaFoldDB" id="A0A2P2NHL1"/>
<organism evidence="1">
    <name type="scientific">Rhizophora mucronata</name>
    <name type="common">Asiatic mangrove</name>
    <dbReference type="NCBI Taxonomy" id="61149"/>
    <lineage>
        <taxon>Eukaryota</taxon>
        <taxon>Viridiplantae</taxon>
        <taxon>Streptophyta</taxon>
        <taxon>Embryophyta</taxon>
        <taxon>Tracheophyta</taxon>
        <taxon>Spermatophyta</taxon>
        <taxon>Magnoliopsida</taxon>
        <taxon>eudicotyledons</taxon>
        <taxon>Gunneridae</taxon>
        <taxon>Pentapetalae</taxon>
        <taxon>rosids</taxon>
        <taxon>fabids</taxon>
        <taxon>Malpighiales</taxon>
        <taxon>Rhizophoraceae</taxon>
        <taxon>Rhizophora</taxon>
    </lineage>
</organism>
<sequence length="21" mass="2862">MRRLDLKDRIKHFYWQRNKEE</sequence>